<keyword evidence="3" id="KW-0812">Transmembrane</keyword>
<evidence type="ECO:0000313" key="7">
    <source>
        <dbReference type="EMBL" id="MFC6791455.1"/>
    </source>
</evidence>
<dbReference type="CDD" id="cd12914">
    <property type="entry name" value="PDC1_DGC_like"/>
    <property type="match status" value="1"/>
</dbReference>
<feature type="domain" description="Cache" evidence="6">
    <location>
        <begin position="12"/>
        <end position="127"/>
    </location>
</feature>
<proteinExistence type="predicted"/>
<sequence length="146" mass="15374">MHGVSRDGRREGPRFVLFGVADSDGRIRCNTLGSPAGAYTVSDRSYFQEAMRTGGFAIGEVVSGRVTGRPTIQFAQAIADDDGDGRPDGIVITSIDLSYLAARQATAGLPPDAALTVADRQGTILVRLPDHEAWAGKPLPPPSGRP</sequence>
<gene>
    <name evidence="7" type="ORF">ACFQE0_18630</name>
</gene>
<organism evidence="7 8">
    <name type="scientific">Methylobacterium komagatae</name>
    <dbReference type="NCBI Taxonomy" id="374425"/>
    <lineage>
        <taxon>Bacteria</taxon>
        <taxon>Pseudomonadati</taxon>
        <taxon>Pseudomonadota</taxon>
        <taxon>Alphaproteobacteria</taxon>
        <taxon>Hyphomicrobiales</taxon>
        <taxon>Methylobacteriaceae</taxon>
        <taxon>Methylobacterium</taxon>
    </lineage>
</organism>
<evidence type="ECO:0000256" key="2">
    <source>
        <dbReference type="ARBA" id="ARBA00022475"/>
    </source>
</evidence>
<dbReference type="RefSeq" id="WP_378975569.1">
    <property type="nucleotide sequence ID" value="NZ_JBHSWN010000001.1"/>
</dbReference>
<evidence type="ECO:0000256" key="3">
    <source>
        <dbReference type="ARBA" id="ARBA00022692"/>
    </source>
</evidence>
<comment type="caution">
    <text evidence="7">The sequence shown here is derived from an EMBL/GenBank/DDBJ whole genome shotgun (WGS) entry which is preliminary data.</text>
</comment>
<comment type="subcellular location">
    <subcellularLocation>
        <location evidence="1">Cell membrane</location>
        <topology evidence="1">Multi-pass membrane protein</topology>
    </subcellularLocation>
</comment>
<evidence type="ECO:0000256" key="4">
    <source>
        <dbReference type="ARBA" id="ARBA00022989"/>
    </source>
</evidence>
<dbReference type="Gene3D" id="3.30.450.20">
    <property type="entry name" value="PAS domain"/>
    <property type="match status" value="1"/>
</dbReference>
<dbReference type="Proteomes" id="UP001596292">
    <property type="component" value="Unassembled WGS sequence"/>
</dbReference>
<keyword evidence="2" id="KW-1003">Cell membrane</keyword>
<reference evidence="8" key="1">
    <citation type="journal article" date="2019" name="Int. J. Syst. Evol. Microbiol.">
        <title>The Global Catalogue of Microorganisms (GCM) 10K type strain sequencing project: providing services to taxonomists for standard genome sequencing and annotation.</title>
        <authorList>
            <consortium name="The Broad Institute Genomics Platform"/>
            <consortium name="The Broad Institute Genome Sequencing Center for Infectious Disease"/>
            <person name="Wu L."/>
            <person name="Ma J."/>
        </authorList>
    </citation>
    <scope>NUCLEOTIDE SEQUENCE [LARGE SCALE GENOMIC DNA]</scope>
    <source>
        <strain evidence="8">CCUG 48316</strain>
    </source>
</reference>
<dbReference type="EMBL" id="JBHSWN010000001">
    <property type="protein sequence ID" value="MFC6791455.1"/>
    <property type="molecule type" value="Genomic_DNA"/>
</dbReference>
<accession>A0ABW2BMV1</accession>
<dbReference type="InterPro" id="IPR033479">
    <property type="entry name" value="dCache_1"/>
</dbReference>
<name>A0ABW2BMV1_9HYPH</name>
<keyword evidence="5" id="KW-0472">Membrane</keyword>
<evidence type="ECO:0000259" key="6">
    <source>
        <dbReference type="Pfam" id="PF02743"/>
    </source>
</evidence>
<protein>
    <submittedName>
        <fullName evidence="7">Cache domain-containing protein</fullName>
    </submittedName>
</protein>
<dbReference type="Pfam" id="PF02743">
    <property type="entry name" value="dCache_1"/>
    <property type="match status" value="1"/>
</dbReference>
<evidence type="ECO:0000256" key="5">
    <source>
        <dbReference type="ARBA" id="ARBA00023136"/>
    </source>
</evidence>
<evidence type="ECO:0000313" key="8">
    <source>
        <dbReference type="Proteomes" id="UP001596292"/>
    </source>
</evidence>
<keyword evidence="4" id="KW-1133">Transmembrane helix</keyword>
<keyword evidence="8" id="KW-1185">Reference proteome</keyword>
<evidence type="ECO:0000256" key="1">
    <source>
        <dbReference type="ARBA" id="ARBA00004651"/>
    </source>
</evidence>